<dbReference type="Proteomes" id="UP000265716">
    <property type="component" value="Unassembled WGS sequence"/>
</dbReference>
<dbReference type="PANTHER" id="PTHR38019">
    <property type="entry name" value="KDA ANTIGEN P200, PUTATIVE-RELATED"/>
    <property type="match status" value="1"/>
</dbReference>
<feature type="coiled-coil region" evidence="1">
    <location>
        <begin position="36"/>
        <end position="206"/>
    </location>
</feature>
<dbReference type="EMBL" id="QUTC01000097">
    <property type="protein sequence ID" value="RHY78943.1"/>
    <property type="molecule type" value="Genomic_DNA"/>
</dbReference>
<evidence type="ECO:0000256" key="2">
    <source>
        <dbReference type="SAM" id="MobiDB-lite"/>
    </source>
</evidence>
<reference evidence="3 4" key="1">
    <citation type="submission" date="2018-08" db="EMBL/GenBank/DDBJ databases">
        <title>Aphanomyces genome sequencing and annotation.</title>
        <authorList>
            <person name="Minardi D."/>
            <person name="Oidtmann B."/>
            <person name="Van Der Giezen M."/>
            <person name="Studholme D.J."/>
        </authorList>
    </citation>
    <scope>NUCLEOTIDE SEQUENCE [LARGE SCALE GENOMIC DNA]</scope>
    <source>
        <strain evidence="3 4">SA</strain>
    </source>
</reference>
<sequence length="356" mass="41666">MKIRLLKKERASLVEAGYTSSPSPLAKHAKREIAGIIEMENKMAEIQKQNAAREAVEAKRKAEWEKEKKERRAALMAAKHERELAKKKAEDAEAVARRIRAKREAEKEKILLEEGRKEEKQRQIEMAERELDRKLKAEQHRRDTEELLQQQKKKDFDAKQTLAAARAMEVHKKEMLDLKARAERSRKEEEIRIQRVEAARNNQQSRVQTIVEKRSQLESHLDVVYHERIKDRTLKCVERDVTFEEKKANVERIKKVEEFNRLQTLMKISQEDSRSRMIKMKKQALIEARKKIALESLVRKHRIAEAVGNMRISNKWDNINEIMESATTSSPGKDKSRKKKLSSSKSASDLETPTYL</sequence>
<protein>
    <submittedName>
        <fullName evidence="3">Uncharacterized protein</fullName>
    </submittedName>
</protein>
<evidence type="ECO:0000313" key="4">
    <source>
        <dbReference type="Proteomes" id="UP000265716"/>
    </source>
</evidence>
<evidence type="ECO:0000256" key="1">
    <source>
        <dbReference type="SAM" id="Coils"/>
    </source>
</evidence>
<feature type="region of interest" description="Disordered" evidence="2">
    <location>
        <begin position="323"/>
        <end position="356"/>
    </location>
</feature>
<name>A0A397EH63_APHAT</name>
<keyword evidence="1" id="KW-0175">Coiled coil</keyword>
<comment type="caution">
    <text evidence="3">The sequence shown here is derived from an EMBL/GenBank/DDBJ whole genome shotgun (WGS) entry which is preliminary data.</text>
</comment>
<dbReference type="VEuPathDB" id="FungiDB:H257_13914"/>
<proteinExistence type="predicted"/>
<evidence type="ECO:0000313" key="3">
    <source>
        <dbReference type="EMBL" id="RHY78943.1"/>
    </source>
</evidence>
<accession>A0A397EH63</accession>
<gene>
    <name evidence="3" type="ORF">DYB38_008211</name>
</gene>
<organism evidence="3 4">
    <name type="scientific">Aphanomyces astaci</name>
    <name type="common">Crayfish plague agent</name>
    <dbReference type="NCBI Taxonomy" id="112090"/>
    <lineage>
        <taxon>Eukaryota</taxon>
        <taxon>Sar</taxon>
        <taxon>Stramenopiles</taxon>
        <taxon>Oomycota</taxon>
        <taxon>Saprolegniomycetes</taxon>
        <taxon>Saprolegniales</taxon>
        <taxon>Verrucalvaceae</taxon>
        <taxon>Aphanomyces</taxon>
    </lineage>
</organism>
<dbReference type="AlphaFoldDB" id="A0A397EH63"/>
<dbReference type="PANTHER" id="PTHR38019:SF1">
    <property type="entry name" value="N-ACETYLTRANSFERASE DOMAIN-CONTAINING PROTEIN"/>
    <property type="match status" value="1"/>
</dbReference>